<dbReference type="Gene3D" id="3.20.20.80">
    <property type="entry name" value="Glycosidases"/>
    <property type="match status" value="1"/>
</dbReference>
<keyword evidence="9 12" id="KW-0326">Glycosidase</keyword>
<dbReference type="GO" id="GO:0006032">
    <property type="term" value="P:chitin catabolic process"/>
    <property type="evidence" value="ECO:0007669"/>
    <property type="project" value="UniProtKB-KW"/>
</dbReference>
<dbReference type="PROSITE" id="PS51910">
    <property type="entry name" value="GH18_2"/>
    <property type="match status" value="1"/>
</dbReference>
<evidence type="ECO:0000256" key="8">
    <source>
        <dbReference type="ARBA" id="ARBA00023277"/>
    </source>
</evidence>
<keyword evidence="7" id="KW-0843">Virulence</keyword>
<evidence type="ECO:0000256" key="5">
    <source>
        <dbReference type="ARBA" id="ARBA00022801"/>
    </source>
</evidence>
<name>A0A9W4J5U2_9EURO</name>
<feature type="domain" description="Chitin-binding type-1" evidence="15">
    <location>
        <begin position="49"/>
        <end position="87"/>
    </location>
</feature>
<feature type="signal peptide" evidence="14">
    <location>
        <begin position="1"/>
        <end position="29"/>
    </location>
</feature>
<accession>A0A9W4J5U2</accession>
<dbReference type="SMART" id="SM00270">
    <property type="entry name" value="ChtBD1"/>
    <property type="match status" value="2"/>
</dbReference>
<evidence type="ECO:0000256" key="12">
    <source>
        <dbReference type="RuleBase" id="RU000489"/>
    </source>
</evidence>
<comment type="similarity">
    <text evidence="2">Belongs to the glycosyl hydrolase 18 family. Chitinase class V subfamily.</text>
</comment>
<keyword evidence="11" id="KW-1015">Disulfide bond</keyword>
<dbReference type="InterPro" id="IPR029070">
    <property type="entry name" value="Chitinase_insertion_sf"/>
</dbReference>
<dbReference type="InterPro" id="IPR050314">
    <property type="entry name" value="Glycosyl_Hydrlase_18"/>
</dbReference>
<evidence type="ECO:0000256" key="4">
    <source>
        <dbReference type="ARBA" id="ARBA00022669"/>
    </source>
</evidence>
<dbReference type="CDD" id="cd00035">
    <property type="entry name" value="ChtBD1"/>
    <property type="match status" value="1"/>
</dbReference>
<evidence type="ECO:0000256" key="2">
    <source>
        <dbReference type="ARBA" id="ARBA00008682"/>
    </source>
</evidence>
<feature type="chain" id="PRO_5040735280" description="chitinase" evidence="14">
    <location>
        <begin position="30"/>
        <end position="1552"/>
    </location>
</feature>
<comment type="caution">
    <text evidence="17">The sequence shown here is derived from an EMBL/GenBank/DDBJ whole genome shotgun (WGS) entry which is preliminary data.</text>
</comment>
<dbReference type="EC" id="3.2.1.14" evidence="3"/>
<feature type="disulfide bond" evidence="11">
    <location>
        <begin position="63"/>
        <end position="77"/>
    </location>
</feature>
<dbReference type="SUPFAM" id="SSF57016">
    <property type="entry name" value="Plant lectins/antimicrobial peptides"/>
    <property type="match status" value="2"/>
</dbReference>
<feature type="domain" description="Chitin-binding type-1" evidence="15">
    <location>
        <begin position="88"/>
        <end position="131"/>
    </location>
</feature>
<evidence type="ECO:0000256" key="14">
    <source>
        <dbReference type="SAM" id="SignalP"/>
    </source>
</evidence>
<evidence type="ECO:0000256" key="6">
    <source>
        <dbReference type="ARBA" id="ARBA00023024"/>
    </source>
</evidence>
<dbReference type="InterPro" id="IPR001579">
    <property type="entry name" value="Glyco_hydro_18_chit_AS"/>
</dbReference>
<comment type="catalytic activity">
    <reaction evidence="1">
        <text>Random endo-hydrolysis of N-acetyl-beta-D-glucosaminide (1-&gt;4)-beta-linkages in chitin and chitodextrins.</text>
        <dbReference type="EC" id="3.2.1.14"/>
    </reaction>
</comment>
<dbReference type="InterPro" id="IPR001223">
    <property type="entry name" value="Glyco_hydro18_cat"/>
</dbReference>
<feature type="disulfide bond" evidence="11">
    <location>
        <begin position="125"/>
        <end position="129"/>
    </location>
</feature>
<dbReference type="SMART" id="SM00636">
    <property type="entry name" value="Glyco_18"/>
    <property type="match status" value="1"/>
</dbReference>
<feature type="region of interest" description="Disordered" evidence="13">
    <location>
        <begin position="1056"/>
        <end position="1109"/>
    </location>
</feature>
<dbReference type="Pfam" id="PF00187">
    <property type="entry name" value="Chitin_bind_1"/>
    <property type="match status" value="1"/>
</dbReference>
<dbReference type="PANTHER" id="PTHR11177">
    <property type="entry name" value="CHITINASE"/>
    <property type="match status" value="1"/>
</dbReference>
<evidence type="ECO:0000256" key="10">
    <source>
        <dbReference type="ARBA" id="ARBA00023326"/>
    </source>
</evidence>
<keyword evidence="5 12" id="KW-0378">Hydrolase</keyword>
<evidence type="ECO:0000256" key="3">
    <source>
        <dbReference type="ARBA" id="ARBA00012729"/>
    </source>
</evidence>
<organism evidence="17 18">
    <name type="scientific">Penicillium salamii</name>
    <dbReference type="NCBI Taxonomy" id="1612424"/>
    <lineage>
        <taxon>Eukaryota</taxon>
        <taxon>Fungi</taxon>
        <taxon>Dikarya</taxon>
        <taxon>Ascomycota</taxon>
        <taxon>Pezizomycotina</taxon>
        <taxon>Eurotiomycetes</taxon>
        <taxon>Eurotiomycetidae</taxon>
        <taxon>Eurotiales</taxon>
        <taxon>Aspergillaceae</taxon>
        <taxon>Penicillium</taxon>
    </lineage>
</organism>
<evidence type="ECO:0000256" key="7">
    <source>
        <dbReference type="ARBA" id="ARBA00023026"/>
    </source>
</evidence>
<evidence type="ECO:0000259" key="16">
    <source>
        <dbReference type="PROSITE" id="PS51910"/>
    </source>
</evidence>
<feature type="disulfide bond" evidence="11">
    <location>
        <begin position="81"/>
        <end position="85"/>
    </location>
</feature>
<evidence type="ECO:0000313" key="17">
    <source>
        <dbReference type="EMBL" id="CAG8379382.1"/>
    </source>
</evidence>
<keyword evidence="14" id="KW-0732">Signal</keyword>
<dbReference type="GO" id="GO:0008061">
    <property type="term" value="F:chitin binding"/>
    <property type="evidence" value="ECO:0007669"/>
    <property type="project" value="UniProtKB-UniRule"/>
</dbReference>
<evidence type="ECO:0000259" key="15">
    <source>
        <dbReference type="PROSITE" id="PS50941"/>
    </source>
</evidence>
<dbReference type="EMBL" id="CAJVPD010000235">
    <property type="protein sequence ID" value="CAG8379382.1"/>
    <property type="molecule type" value="Genomic_DNA"/>
</dbReference>
<dbReference type="Proteomes" id="UP001152592">
    <property type="component" value="Unassembled WGS sequence"/>
</dbReference>
<dbReference type="SUPFAM" id="SSF54556">
    <property type="entry name" value="Chitinase insertion domain"/>
    <property type="match status" value="1"/>
</dbReference>
<reference evidence="17" key="1">
    <citation type="submission" date="2021-07" db="EMBL/GenBank/DDBJ databases">
        <authorList>
            <person name="Branca A.L. A."/>
        </authorList>
    </citation>
    <scope>NUCLEOTIDE SEQUENCE</scope>
</reference>
<proteinExistence type="inferred from homology"/>
<dbReference type="GO" id="GO:0000272">
    <property type="term" value="P:polysaccharide catabolic process"/>
    <property type="evidence" value="ECO:0007669"/>
    <property type="project" value="UniProtKB-KW"/>
</dbReference>
<dbReference type="PROSITE" id="PS01095">
    <property type="entry name" value="GH18_1"/>
    <property type="match status" value="1"/>
</dbReference>
<dbReference type="Gene3D" id="3.30.60.10">
    <property type="entry name" value="Endochitinase-like"/>
    <property type="match status" value="1"/>
</dbReference>
<evidence type="ECO:0000313" key="18">
    <source>
        <dbReference type="Proteomes" id="UP001152592"/>
    </source>
</evidence>
<feature type="disulfide bond" evidence="11">
    <location>
        <begin position="102"/>
        <end position="114"/>
    </location>
</feature>
<evidence type="ECO:0000256" key="13">
    <source>
        <dbReference type="SAM" id="MobiDB-lite"/>
    </source>
</evidence>
<dbReference type="SUPFAM" id="SSF51445">
    <property type="entry name" value="(Trans)glycosidases"/>
    <property type="match status" value="1"/>
</dbReference>
<keyword evidence="10" id="KW-0624">Polysaccharide degradation</keyword>
<keyword evidence="6" id="KW-0146">Chitin degradation</keyword>
<dbReference type="PANTHER" id="PTHR11177:SF397">
    <property type="entry name" value="CHITINASE"/>
    <property type="match status" value="1"/>
</dbReference>
<evidence type="ECO:0000256" key="11">
    <source>
        <dbReference type="PROSITE-ProRule" id="PRU00261"/>
    </source>
</evidence>
<evidence type="ECO:0000256" key="1">
    <source>
        <dbReference type="ARBA" id="ARBA00000822"/>
    </source>
</evidence>
<feature type="disulfide bond" evidence="11">
    <location>
        <begin position="58"/>
        <end position="70"/>
    </location>
</feature>
<gene>
    <name evidence="17" type="ORF">PSALAMII_LOCUS5533</name>
</gene>
<dbReference type="InterPro" id="IPR036861">
    <property type="entry name" value="Endochitinase-like_sf"/>
</dbReference>
<keyword evidence="8" id="KW-0119">Carbohydrate metabolism</keyword>
<keyword evidence="4 11" id="KW-0147">Chitin-binding</keyword>
<dbReference type="OrthoDB" id="41238at2759"/>
<dbReference type="GO" id="GO:0008843">
    <property type="term" value="F:endochitinase activity"/>
    <property type="evidence" value="ECO:0007669"/>
    <property type="project" value="UniProtKB-EC"/>
</dbReference>
<comment type="caution">
    <text evidence="11">Lacks conserved residue(s) required for the propagation of feature annotation.</text>
</comment>
<protein>
    <recommendedName>
        <fullName evidence="3">chitinase</fullName>
        <ecNumber evidence="3">3.2.1.14</ecNumber>
    </recommendedName>
</protein>
<dbReference type="Gene3D" id="3.10.50.10">
    <property type="match status" value="1"/>
</dbReference>
<dbReference type="InterPro" id="IPR011583">
    <property type="entry name" value="Chitinase_II/V-like_cat"/>
</dbReference>
<dbReference type="Pfam" id="PF00704">
    <property type="entry name" value="Glyco_hydro_18"/>
    <property type="match status" value="1"/>
</dbReference>
<feature type="disulfide bond" evidence="11">
    <location>
        <begin position="107"/>
        <end position="121"/>
    </location>
</feature>
<feature type="domain" description="GH18" evidence="16">
    <location>
        <begin position="143"/>
        <end position="501"/>
    </location>
</feature>
<feature type="compositionally biased region" description="Polar residues" evidence="13">
    <location>
        <begin position="1088"/>
        <end position="1103"/>
    </location>
</feature>
<dbReference type="InterPro" id="IPR001002">
    <property type="entry name" value="Chitin-bd_1"/>
</dbReference>
<dbReference type="InterPro" id="IPR017853">
    <property type="entry name" value="GH"/>
</dbReference>
<evidence type="ECO:0000256" key="9">
    <source>
        <dbReference type="ARBA" id="ARBA00023295"/>
    </source>
</evidence>
<dbReference type="PROSITE" id="PS50941">
    <property type="entry name" value="CHIT_BIND_I_2"/>
    <property type="match status" value="2"/>
</dbReference>
<dbReference type="InterPro" id="IPR018371">
    <property type="entry name" value="Chitin-binding_1_CS"/>
</dbReference>
<sequence>MVHTGTSNLCILVFSLFVIHCSLLSAVRANTLLSAVSNTVDAVTAAQDDHTCSKDKPCVNGACCGVSGYCGFNSTYCGEGCSSNCNAKAECGEYASTPGAACPLNVCCSEFGFCGTTSEFCSGGCQSHCTQPKPSASRSNVQKRVIGYWEAWNTDHACGTMGPGEIPVNMLTHLNIAFGYITPDDCRITNMDGVSPNLYRIVGDLKQRNPDLKILIALGGWTFNDPGKWQSIFPTMVSTKANRQKFIQNLLGFMSEYGYDGVDFDWEYPSADDRGGSSSDRDNFSELFKELRTAIKSSGRDYLVTFTSPTSYWYMRHFDIKTLTDNADWVNLMAYDIHGVWDSNNPIGNNVLAHTNLTEIDLALDLFWRNDVAPSKIVLGLGFYGRTFKLSDSKCWKPGCKFRDPGAKGPCTNTAGILSYYEINQILENTGGTAYTDKEAAVRYMVYDSDSWVSYDDESTFRLKIDYAEKMGLAGLMIWAIDLDDGSLDALSAVSGVNSTSSAFDLVPLEYIFPPNLLPSNDSKPSYGLVTVGSGDSLSPNNGGFGFFLVTGESHAVSNLRKRDEEAEPFHFLDCPANVSDVPESHVRVARVVCLSDDTDGCFQVAERGVEGTIVEMPENCAPNTFARAISLELSEDQGLASDVRKRNPTSQVYDFKFDYDMTLLRRDTDKTSVRLDYATFGNYWDTFVDSPGEGQEKATNLMKRYWSNETSNWESLSHSNEFAWSTGAPISIKEDLTKLLWWQSDEKCDVGGSDYKEAFAAYVDGNIDATMHYGFSLYGKFKTNGGLDIDSAHGFVNAAGKSDLKYAITGFGAVDVPSANKGNPAHGGTKTFSLKGSKIKAGAEDFYVNFEPYLNATYEMASFNGSQGTGSDTDFDDSVANFDGRMSARVIQDFSNITAYWPTDDPDSEKPPSGSYKDLEISIPTNGDNGNRLYYTDGHGGAIALGTDINFGVKISMQHVTWTPPALQGGSPSPNRRTEDIGTMALRYNTFTHFTFSPSDSPDEVCSDIQVISEVFQDPGIDSLLTDSGWGSATDPLGEFSEMPSEGGVCYSKVRIPSGSNKKRDQDQFDADCPKCSLPPGPEDSFDNSSLTDESPSQSQQNSRRDYTASFPGFGGDWEYKAATIPPLWQLLPDSLKDRIKAATDAIFKPPSDNSCLKTNKTKKLKLPCCGCVPMDWTYSYSDIPPYDGCDSCSSSANLFTWPDGKLRGKDLIYKRDLEVSSTNEPAERAAPTRGDDGYPRLSKKSVTVCKEFFKGVDGDGLYPAFPKNASYAWDGVENGRYDTISRYWGNTSDECWDWGVAEHFPHDTRAKTLDKGGGLVPEHVLEAQTLGDFFTMWLGQGKIKDQHPAPVNPSPALKCPLIKEFVLKRDDKWGKIPFLHKLLYEMGSLGHLDRLTIFLARPNGMKGNMFRGSNAIAYAKPKAGYNVKSADAQLQSVKDMGMVFGYLNSPKVWNKFCSTYEAIYDLLGEFDQYQKQKGNTIVSLQDEWPKYIRTVLNSMSSRSKTAMVAYFAGRAEQDSAYFNTIWAYNMAVNYWKLSYNGTCTHLPKNP</sequence>
<dbReference type="PROSITE" id="PS00026">
    <property type="entry name" value="CHIT_BIND_I_1"/>
    <property type="match status" value="1"/>
</dbReference>